<evidence type="ECO:0000313" key="9">
    <source>
        <dbReference type="Proteomes" id="UP000658258"/>
    </source>
</evidence>
<dbReference type="Pfam" id="PF14322">
    <property type="entry name" value="SusD-like_3"/>
    <property type="match status" value="1"/>
</dbReference>
<evidence type="ECO:0000256" key="2">
    <source>
        <dbReference type="ARBA" id="ARBA00006275"/>
    </source>
</evidence>
<protein>
    <recommendedName>
        <fullName evidence="10">RagB/SusD family nutrient uptake outer membrane protein</fullName>
    </recommendedName>
</protein>
<keyword evidence="9" id="KW-1185">Reference proteome</keyword>
<dbReference type="InterPro" id="IPR011990">
    <property type="entry name" value="TPR-like_helical_dom_sf"/>
</dbReference>
<comment type="caution">
    <text evidence="8">The sequence shown here is derived from an EMBL/GenBank/DDBJ whole genome shotgun (WGS) entry which is preliminary data.</text>
</comment>
<evidence type="ECO:0008006" key="10">
    <source>
        <dbReference type="Google" id="ProtNLM"/>
    </source>
</evidence>
<dbReference type="EMBL" id="BNAG01000003">
    <property type="protein sequence ID" value="GHE67446.1"/>
    <property type="molecule type" value="Genomic_DNA"/>
</dbReference>
<name>A0ABQ3I8C4_9BACT</name>
<evidence type="ECO:0000256" key="1">
    <source>
        <dbReference type="ARBA" id="ARBA00004442"/>
    </source>
</evidence>
<evidence type="ECO:0000256" key="3">
    <source>
        <dbReference type="ARBA" id="ARBA00022729"/>
    </source>
</evidence>
<evidence type="ECO:0000259" key="7">
    <source>
        <dbReference type="Pfam" id="PF14322"/>
    </source>
</evidence>
<dbReference type="InterPro" id="IPR012944">
    <property type="entry name" value="SusD_RagB_dom"/>
</dbReference>
<proteinExistence type="inferred from homology"/>
<evidence type="ECO:0000256" key="5">
    <source>
        <dbReference type="ARBA" id="ARBA00023237"/>
    </source>
</evidence>
<comment type="similarity">
    <text evidence="2">Belongs to the SusD family.</text>
</comment>
<evidence type="ECO:0000256" key="4">
    <source>
        <dbReference type="ARBA" id="ARBA00023136"/>
    </source>
</evidence>
<feature type="domain" description="RagB/SusD" evidence="6">
    <location>
        <begin position="266"/>
        <end position="485"/>
    </location>
</feature>
<reference evidence="9" key="1">
    <citation type="journal article" date="2019" name="Int. J. Syst. Evol. Microbiol.">
        <title>The Global Catalogue of Microorganisms (GCM) 10K type strain sequencing project: providing services to taxonomists for standard genome sequencing and annotation.</title>
        <authorList>
            <consortium name="The Broad Institute Genomics Platform"/>
            <consortium name="The Broad Institute Genome Sequencing Center for Infectious Disease"/>
            <person name="Wu L."/>
            <person name="Ma J."/>
        </authorList>
    </citation>
    <scope>NUCLEOTIDE SEQUENCE [LARGE SCALE GENOMIC DNA]</scope>
    <source>
        <strain evidence="9">CGMCC 1.15111</strain>
    </source>
</reference>
<accession>A0ABQ3I8C4</accession>
<keyword evidence="4" id="KW-0472">Membrane</keyword>
<feature type="domain" description="SusD-like N-terminal" evidence="7">
    <location>
        <begin position="44"/>
        <end position="202"/>
    </location>
</feature>
<dbReference type="Gene3D" id="1.25.40.390">
    <property type="match status" value="1"/>
</dbReference>
<dbReference type="Proteomes" id="UP000658258">
    <property type="component" value="Unassembled WGS sequence"/>
</dbReference>
<evidence type="ECO:0000313" key="8">
    <source>
        <dbReference type="EMBL" id="GHE67446.1"/>
    </source>
</evidence>
<dbReference type="Pfam" id="PF07980">
    <property type="entry name" value="SusD_RagB"/>
    <property type="match status" value="1"/>
</dbReference>
<keyword evidence="5" id="KW-0998">Cell outer membrane</keyword>
<dbReference type="SUPFAM" id="SSF48452">
    <property type="entry name" value="TPR-like"/>
    <property type="match status" value="1"/>
</dbReference>
<organism evidence="8 9">
    <name type="scientific">Roseivirga thermotolerans</name>
    <dbReference type="NCBI Taxonomy" id="1758176"/>
    <lineage>
        <taxon>Bacteria</taxon>
        <taxon>Pseudomonadati</taxon>
        <taxon>Bacteroidota</taxon>
        <taxon>Cytophagia</taxon>
        <taxon>Cytophagales</taxon>
        <taxon>Roseivirgaceae</taxon>
        <taxon>Roseivirga</taxon>
    </lineage>
</organism>
<gene>
    <name evidence="8" type="ORF">GCM10011340_23700</name>
</gene>
<keyword evidence="3" id="KW-0732">Signal</keyword>
<comment type="subcellular location">
    <subcellularLocation>
        <location evidence="1">Cell outer membrane</location>
    </subcellularLocation>
</comment>
<dbReference type="InterPro" id="IPR033985">
    <property type="entry name" value="SusD-like_N"/>
</dbReference>
<dbReference type="PROSITE" id="PS51257">
    <property type="entry name" value="PROKAR_LIPOPROTEIN"/>
    <property type="match status" value="1"/>
</dbReference>
<dbReference type="RefSeq" id="WP_189630468.1">
    <property type="nucleotide sequence ID" value="NZ_BNAG01000003.1"/>
</dbReference>
<sequence>MKALNIVKKLTALSLAMVLATGCDDKLNDPLEQRVLVEDTDYTKTENMAQLITGAYELLYALQWETFPLLSVRGDDVNAAGDQFPLTETDFFRYDRSFWMYNSTWLNFYDDIIKFHATMEEIEKYKEFAANPATADQYIAEIRVMRAFELFQLARLWGNILLPTSSQTDGLYTTPVSSFEEVMTHISEEMDAAIPLLPNVRPNQRTDIKGGITRYTALAVKAMANLELKNYQAVADATGAIISSNAFELYPDFYELFKIPGKLSNESLLEFQYSDFGQSSGEAEYYLHAFFGPNNWTPAVAGSSGGWGFWEPTMKYIKFMLDRNETVRLETSVLFTREGIQRIQEDPNYANLPAFVSNTTRDGDVIGRTDNQPNPRAIFSSGKHYLPSNQLTPGRTRYGENKNFLVIRYAEILLMHAEALVNGATSTVMSADDAVNEVRNRAGLPDISGVTLNEVLNEKFAEFGMEWGIRFYDLARYERTSELTHDGRTYTPAARFIPYPLAQLDLLTQLNGN</sequence>
<evidence type="ECO:0000259" key="6">
    <source>
        <dbReference type="Pfam" id="PF07980"/>
    </source>
</evidence>